<evidence type="ECO:0000256" key="1">
    <source>
        <dbReference type="SAM" id="MobiDB-lite"/>
    </source>
</evidence>
<dbReference type="Proteomes" id="UP000233837">
    <property type="component" value="Unassembled WGS sequence"/>
</dbReference>
<proteinExistence type="predicted"/>
<feature type="region of interest" description="Disordered" evidence="1">
    <location>
        <begin position="69"/>
        <end position="89"/>
    </location>
</feature>
<evidence type="ECO:0000313" key="2">
    <source>
        <dbReference type="EMBL" id="PKU79209.1"/>
    </source>
</evidence>
<gene>
    <name evidence="2" type="ORF">MA16_Dca000553</name>
</gene>
<reference evidence="2 3" key="2">
    <citation type="journal article" date="2017" name="Nature">
        <title>The Apostasia genome and the evolution of orchids.</title>
        <authorList>
            <person name="Zhang G.Q."/>
            <person name="Liu K.W."/>
            <person name="Li Z."/>
            <person name="Lohaus R."/>
            <person name="Hsiao Y.Y."/>
            <person name="Niu S.C."/>
            <person name="Wang J.Y."/>
            <person name="Lin Y.C."/>
            <person name="Xu Q."/>
            <person name="Chen L.J."/>
            <person name="Yoshida K."/>
            <person name="Fujiwara S."/>
            <person name="Wang Z.W."/>
            <person name="Zhang Y.Q."/>
            <person name="Mitsuda N."/>
            <person name="Wang M."/>
            <person name="Liu G.H."/>
            <person name="Pecoraro L."/>
            <person name="Huang H.X."/>
            <person name="Xiao X.J."/>
            <person name="Lin M."/>
            <person name="Wu X.Y."/>
            <person name="Wu W.L."/>
            <person name="Chen Y.Y."/>
            <person name="Chang S.B."/>
            <person name="Sakamoto S."/>
            <person name="Ohme-Takagi M."/>
            <person name="Yagi M."/>
            <person name="Zeng S.J."/>
            <person name="Shen C.Y."/>
            <person name="Yeh C.M."/>
            <person name="Luo Y.B."/>
            <person name="Tsai W.C."/>
            <person name="Van de Peer Y."/>
            <person name="Liu Z.J."/>
        </authorList>
    </citation>
    <scope>NUCLEOTIDE SEQUENCE [LARGE SCALE GENOMIC DNA]</scope>
    <source>
        <tissue evidence="2">The whole plant</tissue>
    </source>
</reference>
<reference evidence="2 3" key="1">
    <citation type="journal article" date="2016" name="Sci. Rep.">
        <title>The Dendrobium catenatum Lindl. genome sequence provides insights into polysaccharide synthase, floral development and adaptive evolution.</title>
        <authorList>
            <person name="Zhang G.Q."/>
            <person name="Xu Q."/>
            <person name="Bian C."/>
            <person name="Tsai W.C."/>
            <person name="Yeh C.M."/>
            <person name="Liu K.W."/>
            <person name="Yoshida K."/>
            <person name="Zhang L.S."/>
            <person name="Chang S.B."/>
            <person name="Chen F."/>
            <person name="Shi Y."/>
            <person name="Su Y.Y."/>
            <person name="Zhang Y.Q."/>
            <person name="Chen L.J."/>
            <person name="Yin Y."/>
            <person name="Lin M."/>
            <person name="Huang H."/>
            <person name="Deng H."/>
            <person name="Wang Z.W."/>
            <person name="Zhu S.L."/>
            <person name="Zhao X."/>
            <person name="Deng C."/>
            <person name="Niu S.C."/>
            <person name="Huang J."/>
            <person name="Wang M."/>
            <person name="Liu G.H."/>
            <person name="Yang H.J."/>
            <person name="Xiao X.J."/>
            <person name="Hsiao Y.Y."/>
            <person name="Wu W.L."/>
            <person name="Chen Y.Y."/>
            <person name="Mitsuda N."/>
            <person name="Ohme-Takagi M."/>
            <person name="Luo Y.B."/>
            <person name="Van de Peer Y."/>
            <person name="Liu Z.J."/>
        </authorList>
    </citation>
    <scope>NUCLEOTIDE SEQUENCE [LARGE SCALE GENOMIC DNA]</scope>
    <source>
        <tissue evidence="2">The whole plant</tissue>
    </source>
</reference>
<feature type="region of interest" description="Disordered" evidence="1">
    <location>
        <begin position="1"/>
        <end position="43"/>
    </location>
</feature>
<keyword evidence="3" id="KW-1185">Reference proteome</keyword>
<organism evidence="2 3">
    <name type="scientific">Dendrobium catenatum</name>
    <dbReference type="NCBI Taxonomy" id="906689"/>
    <lineage>
        <taxon>Eukaryota</taxon>
        <taxon>Viridiplantae</taxon>
        <taxon>Streptophyta</taxon>
        <taxon>Embryophyta</taxon>
        <taxon>Tracheophyta</taxon>
        <taxon>Spermatophyta</taxon>
        <taxon>Magnoliopsida</taxon>
        <taxon>Liliopsida</taxon>
        <taxon>Asparagales</taxon>
        <taxon>Orchidaceae</taxon>
        <taxon>Epidendroideae</taxon>
        <taxon>Malaxideae</taxon>
        <taxon>Dendrobiinae</taxon>
        <taxon>Dendrobium</taxon>
    </lineage>
</organism>
<protein>
    <submittedName>
        <fullName evidence="2">Uncharacterized protein</fullName>
    </submittedName>
</protein>
<accession>A0A2I0WU71</accession>
<sequence>MGEQSNRGFNEHHMSKRSTSDAPSRMMGESSHARETYEPARQSMYVEGSSRQYWNQYGFQVGITTPTHHIDTQASQQDSLNTSGIQIPA</sequence>
<evidence type="ECO:0000313" key="3">
    <source>
        <dbReference type="Proteomes" id="UP000233837"/>
    </source>
</evidence>
<name>A0A2I0WU71_9ASPA</name>
<dbReference type="EMBL" id="KZ502442">
    <property type="protein sequence ID" value="PKU79209.1"/>
    <property type="molecule type" value="Genomic_DNA"/>
</dbReference>
<dbReference type="AlphaFoldDB" id="A0A2I0WU71"/>